<proteinExistence type="predicted"/>
<evidence type="ECO:0000256" key="1">
    <source>
        <dbReference type="SAM" id="Coils"/>
    </source>
</evidence>
<accession>A0A2Z4IL46</accession>
<feature type="coiled-coil region" evidence="1">
    <location>
        <begin position="161"/>
        <end position="200"/>
    </location>
</feature>
<name>A0A2Z4IL46_9BACT</name>
<dbReference type="Gene3D" id="1.20.1170.10">
    <property type="match status" value="1"/>
</dbReference>
<keyword evidence="3" id="KW-0732">Signal</keyword>
<evidence type="ECO:0000313" key="5">
    <source>
        <dbReference type="Proteomes" id="UP000248688"/>
    </source>
</evidence>
<evidence type="ECO:0000313" key="4">
    <source>
        <dbReference type="EMBL" id="AWW31614.1"/>
    </source>
</evidence>
<dbReference type="RefSeq" id="WP_112784989.1">
    <property type="nucleotide sequence ID" value="NZ_CP030041.1"/>
</dbReference>
<keyword evidence="2" id="KW-0472">Membrane</keyword>
<reference evidence="4 5" key="1">
    <citation type="submission" date="2018-06" db="EMBL/GenBank/DDBJ databases">
        <title>Echinicola strongylocentroti sp. nov., isolated from a sea urchin Strongylocentrotus intermedius.</title>
        <authorList>
            <person name="Bae S.S."/>
        </authorList>
    </citation>
    <scope>NUCLEOTIDE SEQUENCE [LARGE SCALE GENOMIC DNA]</scope>
    <source>
        <strain evidence="4 5">MEBiC08714</strain>
    </source>
</reference>
<dbReference type="KEGG" id="est:DN752_16610"/>
<keyword evidence="1" id="KW-0175">Coiled coil</keyword>
<dbReference type="AlphaFoldDB" id="A0A2Z4IL46"/>
<dbReference type="Proteomes" id="UP000248688">
    <property type="component" value="Chromosome"/>
</dbReference>
<keyword evidence="5" id="KW-1185">Reference proteome</keyword>
<keyword evidence="2" id="KW-1133">Transmembrane helix</keyword>
<evidence type="ECO:0008006" key="6">
    <source>
        <dbReference type="Google" id="ProtNLM"/>
    </source>
</evidence>
<keyword evidence="2" id="KW-0812">Transmembrane</keyword>
<feature type="coiled-coil region" evidence="1">
    <location>
        <begin position="75"/>
        <end position="116"/>
    </location>
</feature>
<dbReference type="OrthoDB" id="981213at2"/>
<gene>
    <name evidence="4" type="ORF">DN752_16610</name>
</gene>
<dbReference type="SUPFAM" id="SSF58100">
    <property type="entry name" value="Bacterial hemolysins"/>
    <property type="match status" value="1"/>
</dbReference>
<sequence length="205" mass="23491">MKRSIIIALFVCIAVCYTSLAQESPAPEKPQNSLNSGTIESQFDYLNDVSNNYQEYKVVKKTNLGKIKSNILDSLKVFKDQIVEKNSKINEQNAEIDQLNTGIKNAENELNETLAAKDSFSFLGIQVYKTTYSTMMWSIIIGLGVALAYFIYKYSNSHKVIAETRKDLIETKEEFETHRKNTLERERKLKRQLVDEMNKKQGITS</sequence>
<evidence type="ECO:0000256" key="3">
    <source>
        <dbReference type="SAM" id="SignalP"/>
    </source>
</evidence>
<feature type="chain" id="PRO_5016299022" description="tRNA (Guanine-N1)-methyltransferase" evidence="3">
    <location>
        <begin position="22"/>
        <end position="205"/>
    </location>
</feature>
<evidence type="ECO:0000256" key="2">
    <source>
        <dbReference type="SAM" id="Phobius"/>
    </source>
</evidence>
<organism evidence="4 5">
    <name type="scientific">Echinicola strongylocentroti</name>
    <dbReference type="NCBI Taxonomy" id="1795355"/>
    <lineage>
        <taxon>Bacteria</taxon>
        <taxon>Pseudomonadati</taxon>
        <taxon>Bacteroidota</taxon>
        <taxon>Cytophagia</taxon>
        <taxon>Cytophagales</taxon>
        <taxon>Cyclobacteriaceae</taxon>
        <taxon>Echinicola</taxon>
    </lineage>
</organism>
<protein>
    <recommendedName>
        <fullName evidence="6">tRNA (Guanine-N1)-methyltransferase</fullName>
    </recommendedName>
</protein>
<dbReference type="EMBL" id="CP030041">
    <property type="protein sequence ID" value="AWW31614.1"/>
    <property type="molecule type" value="Genomic_DNA"/>
</dbReference>
<feature type="signal peptide" evidence="3">
    <location>
        <begin position="1"/>
        <end position="21"/>
    </location>
</feature>
<feature type="transmembrane region" description="Helical" evidence="2">
    <location>
        <begin position="135"/>
        <end position="152"/>
    </location>
</feature>